<gene>
    <name evidence="4" type="ORF">HMPREF9013_0197</name>
</gene>
<dbReference type="PANTHER" id="PTHR10357:SF210">
    <property type="entry name" value="MALTODEXTRIN GLUCOSIDASE"/>
    <property type="match status" value="1"/>
</dbReference>
<dbReference type="InterPro" id="IPR017853">
    <property type="entry name" value="GH"/>
</dbReference>
<dbReference type="SUPFAM" id="SSF51445">
    <property type="entry name" value="(Trans)glycosidases"/>
    <property type="match status" value="1"/>
</dbReference>
<dbReference type="CDD" id="cd02857">
    <property type="entry name" value="E_set_CDase_PDE_N"/>
    <property type="match status" value="1"/>
</dbReference>
<name>D2MNH2_9FIRM</name>
<dbReference type="Proteomes" id="UP000005017">
    <property type="component" value="Unassembled WGS sequence"/>
</dbReference>
<dbReference type="PANTHER" id="PTHR10357">
    <property type="entry name" value="ALPHA-AMYLASE FAMILY MEMBER"/>
    <property type="match status" value="1"/>
</dbReference>
<keyword evidence="1" id="KW-0378">Hydrolase</keyword>
<keyword evidence="2" id="KW-0326">Glycosidase</keyword>
<dbReference type="InterPro" id="IPR004185">
    <property type="entry name" value="Glyco_hydro_13_lg-like_dom"/>
</dbReference>
<evidence type="ECO:0000313" key="5">
    <source>
        <dbReference type="Proteomes" id="UP000005017"/>
    </source>
</evidence>
<dbReference type="AlphaFoldDB" id="D2MNH2"/>
<protein>
    <submittedName>
        <fullName evidence="4">Alpha amylase, catalytic domain protein</fullName>
    </submittedName>
</protein>
<dbReference type="Gene3D" id="2.60.40.10">
    <property type="entry name" value="Immunoglobulins"/>
    <property type="match status" value="1"/>
</dbReference>
<dbReference type="GO" id="GO:0005975">
    <property type="term" value="P:carbohydrate metabolic process"/>
    <property type="evidence" value="ECO:0007669"/>
    <property type="project" value="InterPro"/>
</dbReference>
<sequence>MEMIHNTRQKQFRSPFGAIPVGKQVELALWVKDTDVQKCELRIWIDDQGEQLMPMEVDERGFHLLFPCQQKAIVWYYFKLTLMDGSTLYYGARQGYQGGIGQIYSYEPPSFQLTVYQPRSIPDWYKKSVVYQIFPDRFYRGKDWQALTKKALSKERKGPGHRLVEDWNTVPGYDKDEQGRIRNWDFYGGTLSGIQEKLPYLKELGIQVIYLNPIFEASSNHRYDTGNYLHVDDMLGGDEAFTSLVKDAEKYGISIILDGVFNHTGCDSVYFNRYGNYPEIGAYQSEQSKYRDWFYFREDGYYHSWWGVDDLPALNQDNEAYRRLICQDQEGVIRKWLKTGVKGWRLDVADELKEEFIVEIKKAVEETIGDQGLLIGEVWEDASNKISYGKLRHYFLGDELDGVMNYPWRDGIQRFLLKEINAYDLCEIITSIQENYPPENLQGNLNMMSSHDSIRSITKLGGAPMYLSETEKKNYRLSDEQRQLAKSRIWLMVLLQMTLPGVPSIYYGDEAGLEGFEDPYNRASYPWGKEDSDILTMYRNAIALRNCLDVFQEGSLYCFALNEDVLGYYREDKDTKCVFLVNRSLSQTHSFELEAKSFHGFDLLSGDRFDCSDGQLRGDIWPMQAKLISFLNEEEQERKIEKIF</sequence>
<dbReference type="RefSeq" id="WP_006626943.1">
    <property type="nucleotide sequence ID" value="NZ_ADFR01000003.1"/>
</dbReference>
<comment type="caution">
    <text evidence="4">The sequence shown here is derived from an EMBL/GenBank/DDBJ whole genome shotgun (WGS) entry which is preliminary data.</text>
</comment>
<feature type="domain" description="Glycosyl hydrolase family 13 catalytic" evidence="3">
    <location>
        <begin position="132"/>
        <end position="545"/>
    </location>
</feature>
<dbReference type="eggNOG" id="COG0366">
    <property type="taxonomic scope" value="Bacteria"/>
</dbReference>
<accession>D2MNH2</accession>
<dbReference type="InterPro" id="IPR045857">
    <property type="entry name" value="O16G_dom_2"/>
</dbReference>
<dbReference type="Gene3D" id="3.90.400.10">
    <property type="entry name" value="Oligo-1,6-glucosidase, Domain 2"/>
    <property type="match status" value="1"/>
</dbReference>
<evidence type="ECO:0000256" key="2">
    <source>
        <dbReference type="ARBA" id="ARBA00023295"/>
    </source>
</evidence>
<dbReference type="EMBL" id="ADFR01000003">
    <property type="protein sequence ID" value="EFC05994.1"/>
    <property type="molecule type" value="Genomic_DNA"/>
</dbReference>
<dbReference type="GO" id="GO:0004553">
    <property type="term" value="F:hydrolase activity, hydrolyzing O-glycosyl compounds"/>
    <property type="evidence" value="ECO:0007669"/>
    <property type="project" value="InterPro"/>
</dbReference>
<dbReference type="InterPro" id="IPR013783">
    <property type="entry name" value="Ig-like_fold"/>
</dbReference>
<proteinExistence type="predicted"/>
<dbReference type="SMART" id="SM00642">
    <property type="entry name" value="Aamy"/>
    <property type="match status" value="1"/>
</dbReference>
<evidence type="ECO:0000256" key="1">
    <source>
        <dbReference type="ARBA" id="ARBA00022801"/>
    </source>
</evidence>
<reference evidence="5" key="1">
    <citation type="submission" date="2009-12" db="EMBL/GenBank/DDBJ databases">
        <title>Sequence of Clostridiales genomosp. BVAB3 str. UPII9-5.</title>
        <authorList>
            <person name="Madupu R."/>
            <person name="Durkin A.S."/>
            <person name="Torralba M."/>
            <person name="Methe B."/>
            <person name="Sutton G.G."/>
            <person name="Strausberg R.L."/>
            <person name="Nelson K.E."/>
        </authorList>
    </citation>
    <scope>NUCLEOTIDE SEQUENCE [LARGE SCALE GENOMIC DNA]</scope>
    <source>
        <strain evidence="5">W1219</strain>
    </source>
</reference>
<dbReference type="Pfam" id="PF00128">
    <property type="entry name" value="Alpha-amylase"/>
    <property type="match status" value="1"/>
</dbReference>
<evidence type="ECO:0000259" key="3">
    <source>
        <dbReference type="SMART" id="SM00642"/>
    </source>
</evidence>
<dbReference type="SUPFAM" id="SSF51011">
    <property type="entry name" value="Glycosyl hydrolase domain"/>
    <property type="match status" value="1"/>
</dbReference>
<dbReference type="STRING" id="679192.HMPREF9013_0197"/>
<dbReference type="InterPro" id="IPR006047">
    <property type="entry name" value="GH13_cat_dom"/>
</dbReference>
<keyword evidence="5" id="KW-1185">Reference proteome</keyword>
<dbReference type="SUPFAM" id="SSF81296">
    <property type="entry name" value="E set domains"/>
    <property type="match status" value="1"/>
</dbReference>
<dbReference type="CDD" id="cd11338">
    <property type="entry name" value="AmyAc_CMD"/>
    <property type="match status" value="1"/>
</dbReference>
<evidence type="ECO:0000313" key="4">
    <source>
        <dbReference type="EMBL" id="EFC05994.1"/>
    </source>
</evidence>
<dbReference type="OrthoDB" id="9805159at2"/>
<dbReference type="Gene3D" id="3.20.20.80">
    <property type="entry name" value="Glycosidases"/>
    <property type="match status" value="1"/>
</dbReference>
<dbReference type="InterPro" id="IPR014756">
    <property type="entry name" value="Ig_E-set"/>
</dbReference>
<organism evidence="4 5">
    <name type="scientific">Bulleidia extructa W1219</name>
    <dbReference type="NCBI Taxonomy" id="679192"/>
    <lineage>
        <taxon>Bacteria</taxon>
        <taxon>Bacillati</taxon>
        <taxon>Bacillota</taxon>
        <taxon>Erysipelotrichia</taxon>
        <taxon>Erysipelotrichales</taxon>
        <taxon>Erysipelotrichaceae</taxon>
        <taxon>Bulleidia</taxon>
    </lineage>
</organism>